<dbReference type="InterPro" id="IPR036430">
    <property type="entry name" value="RNase_T2-like_sf"/>
</dbReference>
<evidence type="ECO:0000313" key="9">
    <source>
        <dbReference type="Proteomes" id="UP000287651"/>
    </source>
</evidence>
<evidence type="ECO:0000256" key="1">
    <source>
        <dbReference type="ARBA" id="ARBA00007469"/>
    </source>
</evidence>
<dbReference type="AlphaFoldDB" id="A0A426YRI6"/>
<dbReference type="Pfam" id="PF00445">
    <property type="entry name" value="Ribonuclease_T2"/>
    <property type="match status" value="1"/>
</dbReference>
<keyword evidence="4" id="KW-0378">Hydrolase</keyword>
<evidence type="ECO:0000256" key="7">
    <source>
        <dbReference type="RuleBase" id="RU004328"/>
    </source>
</evidence>
<comment type="similarity">
    <text evidence="1 7">Belongs to the RNase T2 family.</text>
</comment>
<dbReference type="EMBL" id="AMZH03010643">
    <property type="protein sequence ID" value="RRT54353.1"/>
    <property type="molecule type" value="Genomic_DNA"/>
</dbReference>
<dbReference type="InterPro" id="IPR033697">
    <property type="entry name" value="Ribonuclease_T2_eukaryotic"/>
</dbReference>
<keyword evidence="2" id="KW-0540">Nuclease</keyword>
<dbReference type="Proteomes" id="UP000287651">
    <property type="component" value="Unassembled WGS sequence"/>
</dbReference>
<evidence type="ECO:0000313" key="8">
    <source>
        <dbReference type="EMBL" id="RRT54353.1"/>
    </source>
</evidence>
<dbReference type="Gene3D" id="3.90.730.10">
    <property type="entry name" value="Ribonuclease T2-like"/>
    <property type="match status" value="1"/>
</dbReference>
<dbReference type="InterPro" id="IPR001568">
    <property type="entry name" value="RNase_T2-like"/>
</dbReference>
<dbReference type="GO" id="GO:0005576">
    <property type="term" value="C:extracellular region"/>
    <property type="evidence" value="ECO:0007669"/>
    <property type="project" value="TreeGrafter"/>
</dbReference>
<reference evidence="8 9" key="1">
    <citation type="journal article" date="2014" name="Agronomy (Basel)">
        <title>A Draft Genome Sequence for Ensete ventricosum, the Drought-Tolerant Tree Against Hunger.</title>
        <authorList>
            <person name="Harrison J."/>
            <person name="Moore K.A."/>
            <person name="Paszkiewicz K."/>
            <person name="Jones T."/>
            <person name="Grant M."/>
            <person name="Ambacheew D."/>
            <person name="Muzemil S."/>
            <person name="Studholme D.J."/>
        </authorList>
    </citation>
    <scope>NUCLEOTIDE SEQUENCE [LARGE SCALE GENOMIC DNA]</scope>
</reference>
<keyword evidence="3" id="KW-0255">Endonuclease</keyword>
<evidence type="ECO:0000256" key="3">
    <source>
        <dbReference type="ARBA" id="ARBA00022759"/>
    </source>
</evidence>
<organism evidence="8 9">
    <name type="scientific">Ensete ventricosum</name>
    <name type="common">Abyssinian banana</name>
    <name type="synonym">Musa ensete</name>
    <dbReference type="NCBI Taxonomy" id="4639"/>
    <lineage>
        <taxon>Eukaryota</taxon>
        <taxon>Viridiplantae</taxon>
        <taxon>Streptophyta</taxon>
        <taxon>Embryophyta</taxon>
        <taxon>Tracheophyta</taxon>
        <taxon>Spermatophyta</taxon>
        <taxon>Magnoliopsida</taxon>
        <taxon>Liliopsida</taxon>
        <taxon>Zingiberales</taxon>
        <taxon>Musaceae</taxon>
        <taxon>Ensete</taxon>
    </lineage>
</organism>
<dbReference type="PANTHER" id="PTHR11240:SF75">
    <property type="entry name" value="RIBONUCLEASE 3"/>
    <property type="match status" value="1"/>
</dbReference>
<evidence type="ECO:0000256" key="5">
    <source>
        <dbReference type="ARBA" id="ARBA00023157"/>
    </source>
</evidence>
<comment type="caution">
    <text evidence="8">The sequence shown here is derived from an EMBL/GenBank/DDBJ whole genome shotgun (WGS) entry which is preliminary data.</text>
</comment>
<dbReference type="GO" id="GO:0016787">
    <property type="term" value="F:hydrolase activity"/>
    <property type="evidence" value="ECO:0007669"/>
    <property type="project" value="UniProtKB-KW"/>
</dbReference>
<keyword evidence="6" id="KW-0456">Lyase</keyword>
<dbReference type="InterPro" id="IPR033130">
    <property type="entry name" value="RNase_T2_His_AS_2"/>
</dbReference>
<evidence type="ECO:0000256" key="2">
    <source>
        <dbReference type="ARBA" id="ARBA00022722"/>
    </source>
</evidence>
<evidence type="ECO:0000256" key="6">
    <source>
        <dbReference type="ARBA" id="ARBA00023239"/>
    </source>
</evidence>
<evidence type="ECO:0000256" key="4">
    <source>
        <dbReference type="ARBA" id="ARBA00022801"/>
    </source>
</evidence>
<gene>
    <name evidence="8" type="ORF">B296_00009188</name>
</gene>
<sequence length="187" mass="20889">MQIGDLVERMQTNWPTLACPSGDGSRFWSHEWRKHGTCSESLLDQRSYFQAALDLKKQVDLLKVLQDAGIRPDGGFYSLRGIAGAIREAIGYTPGIQCNVDESGNRQLYQVYLCVDTSGKELIECPVFPRSKCSSTASATLPTIDCALGRSRVSGSRIKQWPHTGLPRMADRSRIKWLPRVYPLSIL</sequence>
<name>A0A426YRI6_ENSVE</name>
<proteinExistence type="inferred from homology"/>
<dbReference type="PANTHER" id="PTHR11240">
    <property type="entry name" value="RIBONUCLEASE T2"/>
    <property type="match status" value="1"/>
</dbReference>
<dbReference type="SUPFAM" id="SSF55895">
    <property type="entry name" value="Ribonuclease Rh-like"/>
    <property type="match status" value="1"/>
</dbReference>
<keyword evidence="5" id="KW-1015">Disulfide bond</keyword>
<dbReference type="GO" id="GO:0033897">
    <property type="term" value="F:ribonuclease T2 activity"/>
    <property type="evidence" value="ECO:0007669"/>
    <property type="project" value="InterPro"/>
</dbReference>
<protein>
    <submittedName>
        <fullName evidence="8">Uncharacterized protein</fullName>
    </submittedName>
</protein>
<dbReference type="CDD" id="cd01061">
    <property type="entry name" value="RNase_T2_euk"/>
    <property type="match status" value="1"/>
</dbReference>
<dbReference type="PROSITE" id="PS00531">
    <property type="entry name" value="RNASE_T2_2"/>
    <property type="match status" value="1"/>
</dbReference>
<dbReference type="GO" id="GO:0006401">
    <property type="term" value="P:RNA catabolic process"/>
    <property type="evidence" value="ECO:0007669"/>
    <property type="project" value="TreeGrafter"/>
</dbReference>
<accession>A0A426YRI6</accession>
<dbReference type="GO" id="GO:0003723">
    <property type="term" value="F:RNA binding"/>
    <property type="evidence" value="ECO:0007669"/>
    <property type="project" value="InterPro"/>
</dbReference>